<keyword evidence="1" id="KW-0472">Membrane</keyword>
<proteinExistence type="predicted"/>
<keyword evidence="1" id="KW-1133">Transmembrane helix</keyword>
<evidence type="ECO:0000313" key="3">
    <source>
        <dbReference type="Proteomes" id="UP000232122"/>
    </source>
</evidence>
<sequence length="350" mass="39699">MKQDPQENLLRLIQNSGEEDLNELLSDPDTKKEFFEYLRMKTLLSSLNPSDFPMPTTVIRPPVSLWKKTGVFVLAAASLFFVFGLFFFYQKNGQKAELVTIEKARQGACEKTAQEDGTVLYHTRENSYCDLRMEGLGEFSIRILPETFLRMESRGENLDFVLQSGSALFSTIRKKEGSVVTVHSPHLRAVMLGTSVFISASPSKERIVLIEGSLRLEPTAGSSATTIRLEKGSIAEAINNDETGNWNEPKIQKLSDIEESVLQEQFESMNSIQQNSVGRNYRSLELQKIQQIRESEKWSDRPYVRITLQNGKTKEGYLIEIGDYYTIQSIDSGVIRMSRASIQEISTLRQ</sequence>
<dbReference type="AlphaFoldDB" id="A0AAE4QQF8"/>
<protein>
    <recommendedName>
        <fullName evidence="4">Iron dicitrate transport regulator FecR</fullName>
    </recommendedName>
</protein>
<keyword evidence="1" id="KW-0812">Transmembrane</keyword>
<evidence type="ECO:0000256" key="1">
    <source>
        <dbReference type="SAM" id="Phobius"/>
    </source>
</evidence>
<gene>
    <name evidence="2" type="ORF">CH379_016770</name>
</gene>
<feature type="transmembrane region" description="Helical" evidence="1">
    <location>
        <begin position="70"/>
        <end position="89"/>
    </location>
</feature>
<comment type="caution">
    <text evidence="2">The sequence shown here is derived from an EMBL/GenBank/DDBJ whole genome shotgun (WGS) entry which is preliminary data.</text>
</comment>
<organism evidence="2 3">
    <name type="scientific">Leptospira ellisii</name>
    <dbReference type="NCBI Taxonomy" id="2023197"/>
    <lineage>
        <taxon>Bacteria</taxon>
        <taxon>Pseudomonadati</taxon>
        <taxon>Spirochaetota</taxon>
        <taxon>Spirochaetia</taxon>
        <taxon>Leptospirales</taxon>
        <taxon>Leptospiraceae</taxon>
        <taxon>Leptospira</taxon>
    </lineage>
</organism>
<name>A0AAE4QQF8_9LEPT</name>
<reference evidence="2 3" key="1">
    <citation type="journal article" date="2018" name="Microb. Genom.">
        <title>Deciphering the unexplored Leptospira diversity from soils uncovers genomic evolution to virulence.</title>
        <authorList>
            <person name="Thibeaux R."/>
            <person name="Iraola G."/>
            <person name="Ferres I."/>
            <person name="Bierque E."/>
            <person name="Girault D."/>
            <person name="Soupe-Gilbert M.E."/>
            <person name="Picardeau M."/>
            <person name="Goarant C."/>
        </authorList>
    </citation>
    <scope>NUCLEOTIDE SEQUENCE [LARGE SCALE GENOMIC DNA]</scope>
    <source>
        <strain evidence="2 3">ATI7-C-A5</strain>
    </source>
</reference>
<dbReference type="NCBIfam" id="NF047528">
    <property type="entry name" value="LIMLP_03685_anti-sigma"/>
    <property type="match status" value="1"/>
</dbReference>
<dbReference type="Proteomes" id="UP000232122">
    <property type="component" value="Unassembled WGS sequence"/>
</dbReference>
<evidence type="ECO:0008006" key="4">
    <source>
        <dbReference type="Google" id="ProtNLM"/>
    </source>
</evidence>
<accession>A0AAE4QQF8</accession>
<dbReference type="RefSeq" id="WP_100746044.1">
    <property type="nucleotide sequence ID" value="NZ_NPEF02000022.1"/>
</dbReference>
<keyword evidence="3" id="KW-1185">Reference proteome</keyword>
<dbReference type="EMBL" id="NPEF02000022">
    <property type="protein sequence ID" value="MDV6237288.1"/>
    <property type="molecule type" value="Genomic_DNA"/>
</dbReference>
<evidence type="ECO:0000313" key="2">
    <source>
        <dbReference type="EMBL" id="MDV6237288.1"/>
    </source>
</evidence>